<name>A0A9C7UU86_9RHOD</name>
<keyword evidence="2" id="KW-0732">Signal</keyword>
<proteinExistence type="predicted"/>
<feature type="region of interest" description="Disordered" evidence="1">
    <location>
        <begin position="132"/>
        <end position="152"/>
    </location>
</feature>
<evidence type="ECO:0000313" key="3">
    <source>
        <dbReference type="EMBL" id="GJQ15731.1"/>
    </source>
</evidence>
<keyword evidence="4" id="KW-1185">Reference proteome</keyword>
<dbReference type="AlphaFoldDB" id="A0A9C7UU86"/>
<comment type="caution">
    <text evidence="3">The sequence shown here is derived from an EMBL/GenBank/DDBJ whole genome shotgun (WGS) entry which is preliminary data.</text>
</comment>
<evidence type="ECO:0000256" key="1">
    <source>
        <dbReference type="SAM" id="MobiDB-lite"/>
    </source>
</evidence>
<reference evidence="3" key="2">
    <citation type="submission" date="2022-01" db="EMBL/GenBank/DDBJ databases">
        <authorList>
            <person name="Hirooka S."/>
            <person name="Miyagishima S.Y."/>
        </authorList>
    </citation>
    <scope>NUCLEOTIDE SEQUENCE</scope>
    <source>
        <strain evidence="3">NBRC 102759</strain>
    </source>
</reference>
<gene>
    <name evidence="3" type="ORF">GpartN1_g7522.t1</name>
</gene>
<reference evidence="3" key="1">
    <citation type="journal article" date="2022" name="Proc. Natl. Acad. Sci. U.S.A.">
        <title>Life cycle and functional genomics of the unicellular red alga Galdieria for elucidating algal and plant evolution and industrial use.</title>
        <authorList>
            <person name="Hirooka S."/>
            <person name="Itabashi T."/>
            <person name="Ichinose T.M."/>
            <person name="Onuma R."/>
            <person name="Fujiwara T."/>
            <person name="Yamashita S."/>
            <person name="Jong L.W."/>
            <person name="Tomita R."/>
            <person name="Iwane A.H."/>
            <person name="Miyagishima S.Y."/>
        </authorList>
    </citation>
    <scope>NUCLEOTIDE SEQUENCE</scope>
    <source>
        <strain evidence="3">NBRC 102759</strain>
    </source>
</reference>
<accession>A0A9C7UU86</accession>
<dbReference type="Proteomes" id="UP001061958">
    <property type="component" value="Unassembled WGS sequence"/>
</dbReference>
<dbReference type="OrthoDB" id="10441523at2759"/>
<protein>
    <submittedName>
        <fullName evidence="3">Uncharacterized protein</fullName>
    </submittedName>
</protein>
<evidence type="ECO:0000256" key="2">
    <source>
        <dbReference type="SAM" id="SignalP"/>
    </source>
</evidence>
<sequence length="152" mass="16859">MSPKGVFIQLLLIFSLLAFAAGTPIKHPHSADVCFCKLEGALEPIIQLIDSCTETSCAGICSNFIKDSTTMHYNSTCLYSESNINDAIDEDLEIIRYQIEGIYDAFKNLFGGKGTYIYDMLDTYLEDRKDDSDFTYLQPTPTPIPTTSPSSS</sequence>
<organism evidence="3 4">
    <name type="scientific">Galdieria partita</name>
    <dbReference type="NCBI Taxonomy" id="83374"/>
    <lineage>
        <taxon>Eukaryota</taxon>
        <taxon>Rhodophyta</taxon>
        <taxon>Bangiophyceae</taxon>
        <taxon>Galdieriales</taxon>
        <taxon>Galdieriaceae</taxon>
        <taxon>Galdieria</taxon>
    </lineage>
</organism>
<evidence type="ECO:0000313" key="4">
    <source>
        <dbReference type="Proteomes" id="UP001061958"/>
    </source>
</evidence>
<feature type="chain" id="PRO_5038933106" evidence="2">
    <location>
        <begin position="23"/>
        <end position="152"/>
    </location>
</feature>
<feature type="signal peptide" evidence="2">
    <location>
        <begin position="1"/>
        <end position="22"/>
    </location>
</feature>
<dbReference type="EMBL" id="BQMJ01000073">
    <property type="protein sequence ID" value="GJQ15731.1"/>
    <property type="molecule type" value="Genomic_DNA"/>
</dbReference>